<evidence type="ECO:0008006" key="9">
    <source>
        <dbReference type="Google" id="ProtNLM"/>
    </source>
</evidence>
<evidence type="ECO:0000256" key="1">
    <source>
        <dbReference type="ARBA" id="ARBA00004123"/>
    </source>
</evidence>
<evidence type="ECO:0000256" key="4">
    <source>
        <dbReference type="ARBA" id="ARBA00023163"/>
    </source>
</evidence>
<evidence type="ECO:0000256" key="5">
    <source>
        <dbReference type="ARBA" id="ARBA00023242"/>
    </source>
</evidence>
<evidence type="ECO:0000256" key="2">
    <source>
        <dbReference type="ARBA" id="ARBA00023015"/>
    </source>
</evidence>
<keyword evidence="2" id="KW-0805">Transcription regulation</keyword>
<evidence type="ECO:0000256" key="3">
    <source>
        <dbReference type="ARBA" id="ARBA00023125"/>
    </source>
</evidence>
<dbReference type="GO" id="GO:0005634">
    <property type="term" value="C:nucleus"/>
    <property type="evidence" value="ECO:0007669"/>
    <property type="project" value="UniProtKB-SubCell"/>
</dbReference>
<dbReference type="GO" id="GO:0003677">
    <property type="term" value="F:DNA binding"/>
    <property type="evidence" value="ECO:0007669"/>
    <property type="project" value="UniProtKB-KW"/>
</dbReference>
<protein>
    <recommendedName>
        <fullName evidence="9">TF-B3 domain-containing protein</fullName>
    </recommendedName>
</protein>
<accession>A0A328DR99</accession>
<dbReference type="EMBL" id="NQVE01000098">
    <property type="protein sequence ID" value="RAL48154.1"/>
    <property type="molecule type" value="Genomic_DNA"/>
</dbReference>
<dbReference type="AlphaFoldDB" id="A0A328DR99"/>
<keyword evidence="5" id="KW-0539">Nucleus</keyword>
<evidence type="ECO:0000313" key="7">
    <source>
        <dbReference type="EMBL" id="RAL48154.1"/>
    </source>
</evidence>
<keyword evidence="4" id="KW-0804">Transcription</keyword>
<dbReference type="PANTHER" id="PTHR34269:SF11">
    <property type="entry name" value="B3 DOMAIN PROTEIN"/>
    <property type="match status" value="1"/>
</dbReference>
<dbReference type="InterPro" id="IPR003340">
    <property type="entry name" value="B3_DNA-bd"/>
</dbReference>
<dbReference type="InterPro" id="IPR051442">
    <property type="entry name" value="B3_domain"/>
</dbReference>
<gene>
    <name evidence="7" type="ORF">DM860_005578</name>
</gene>
<sequence>MFTFLCPTPLVSQEPSTRSTAVEQSLSTDLNLSSSPTPRGQVSRCLREFTFTVLPRPPRSNPSPKLLDLFPNRNPSPRDDNHSGTNNDYDEKISNSAINLAGPRVPEGFKSRWVRKRLTDSDVNTSSRLLVSKEEIVNKHVLPSLSQEQRGECHSLEGLKVKMCDVDTRSKHKLVFKQWRSGSYVLTSNWRVHFVERRGLKEGDIIELLWDSKNLRFFFRKIDF</sequence>
<reference evidence="7 8" key="1">
    <citation type="submission" date="2018-06" db="EMBL/GenBank/DDBJ databases">
        <title>The Genome of Cuscuta australis (Dodder) Provides Insight into the Evolution of Plant Parasitism.</title>
        <authorList>
            <person name="Liu H."/>
        </authorList>
    </citation>
    <scope>NUCLEOTIDE SEQUENCE [LARGE SCALE GENOMIC DNA]</scope>
    <source>
        <strain evidence="8">cv. Yunnan</strain>
        <tissue evidence="7">Vines</tissue>
    </source>
</reference>
<organism evidence="7 8">
    <name type="scientific">Cuscuta australis</name>
    <dbReference type="NCBI Taxonomy" id="267555"/>
    <lineage>
        <taxon>Eukaryota</taxon>
        <taxon>Viridiplantae</taxon>
        <taxon>Streptophyta</taxon>
        <taxon>Embryophyta</taxon>
        <taxon>Tracheophyta</taxon>
        <taxon>Spermatophyta</taxon>
        <taxon>Magnoliopsida</taxon>
        <taxon>eudicotyledons</taxon>
        <taxon>Gunneridae</taxon>
        <taxon>Pentapetalae</taxon>
        <taxon>asterids</taxon>
        <taxon>lamiids</taxon>
        <taxon>Solanales</taxon>
        <taxon>Convolvulaceae</taxon>
        <taxon>Cuscuteae</taxon>
        <taxon>Cuscuta</taxon>
        <taxon>Cuscuta subgen. Grammica</taxon>
        <taxon>Cuscuta sect. Cleistogrammica</taxon>
    </lineage>
</organism>
<feature type="region of interest" description="Disordered" evidence="6">
    <location>
        <begin position="54"/>
        <end position="91"/>
    </location>
</feature>
<dbReference type="InterPro" id="IPR015300">
    <property type="entry name" value="DNA-bd_pseudobarrel_sf"/>
</dbReference>
<name>A0A328DR99_9ASTE</name>
<dbReference type="CDD" id="cd10017">
    <property type="entry name" value="B3_DNA"/>
    <property type="match status" value="1"/>
</dbReference>
<proteinExistence type="predicted"/>
<comment type="subcellular location">
    <subcellularLocation>
        <location evidence="1">Nucleus</location>
    </subcellularLocation>
</comment>
<keyword evidence="8" id="KW-1185">Reference proteome</keyword>
<evidence type="ECO:0000313" key="8">
    <source>
        <dbReference type="Proteomes" id="UP000249390"/>
    </source>
</evidence>
<dbReference type="Gene3D" id="2.40.330.10">
    <property type="entry name" value="DNA-binding pseudobarrel domain"/>
    <property type="match status" value="1"/>
</dbReference>
<dbReference type="PANTHER" id="PTHR34269">
    <property type="entry name" value="TRANSCRIPTION FACTOR B3-DOMAIN FAMILY-RELATED"/>
    <property type="match status" value="1"/>
</dbReference>
<comment type="caution">
    <text evidence="7">The sequence shown here is derived from an EMBL/GenBank/DDBJ whole genome shotgun (WGS) entry which is preliminary data.</text>
</comment>
<keyword evidence="3" id="KW-0238">DNA-binding</keyword>
<dbReference type="Proteomes" id="UP000249390">
    <property type="component" value="Unassembled WGS sequence"/>
</dbReference>
<dbReference type="SUPFAM" id="SSF101936">
    <property type="entry name" value="DNA-binding pseudobarrel domain"/>
    <property type="match status" value="1"/>
</dbReference>
<evidence type="ECO:0000256" key="6">
    <source>
        <dbReference type="SAM" id="MobiDB-lite"/>
    </source>
</evidence>